<dbReference type="Pfam" id="PF01204">
    <property type="entry name" value="Trehalase"/>
    <property type="match status" value="1"/>
</dbReference>
<feature type="signal peptide" evidence="8">
    <location>
        <begin position="1"/>
        <end position="19"/>
    </location>
</feature>
<sequence length="559" mass="64432">MQRFSLLLIAIVSYKQVKTTTIQSCDSLVYCQGELLDTVQKARLFNDSKTFVDLIQKKSENETLSVFKNFMKVHHDEPTVEEVRQFVEENFDTAGELDKWIPTDYKSNPKFLKKIKDITVRDFARTLVSIWPQLARKVNDFVSKYPDRHSLIPLPNGFIIPGGRFKEIYYWDSYWIVKGLIISEMAETVRGIIENLLSLVEKYGFVPNGSRVYYLNRSQPPLLTLMAGLYMDATNDLEWLKKHIGLLERELNWWLVNRAINIEAKGQKHQLCQYASHSGTPRPESYSEDLKTCSIFENEKKEICYKNLKSGAESGWDFSSRWLFTEKGDIGSNLTTIDTKRVIPVDLNAFLCGSFKRLADFYERLENKEKFSKYLALHESWKESIESVFYDGDDGIWYDYDIKLSKHRKGFFPSNLAPLWAKAFDTSRKDQYGERAAKYLKSQKIDEYLGGIPMSLTQTGEQWDLPNAWPPLQEIVILGLKESGNSNAVHLSKVLARNCVNSYIRGYAKSNEMFEKYDALSSGEYGGGGEYIVQTGFGWTNGVALSFINEYYTDNPKKD</sequence>
<evidence type="ECO:0000256" key="7">
    <source>
        <dbReference type="RuleBase" id="RU361180"/>
    </source>
</evidence>
<evidence type="ECO:0000256" key="2">
    <source>
        <dbReference type="ARBA" id="ARBA00005615"/>
    </source>
</evidence>
<protein>
    <recommendedName>
        <fullName evidence="4 7">Trehalase</fullName>
        <ecNumber evidence="3 7">3.2.1.28</ecNumber>
    </recommendedName>
    <alternativeName>
        <fullName evidence="7">Alpha-trehalose glucohydrolase</fullName>
    </alternativeName>
</protein>
<dbReference type="InterPro" id="IPR012341">
    <property type="entry name" value="6hp_glycosidase-like_sf"/>
</dbReference>
<dbReference type="SMR" id="A0A1D8I2M1"/>
<comment type="similarity">
    <text evidence="2 7">Belongs to the glycosyl hydrolase 37 family.</text>
</comment>
<dbReference type="InterPro" id="IPR008928">
    <property type="entry name" value="6-hairpin_glycosidase_sf"/>
</dbReference>
<evidence type="ECO:0000256" key="5">
    <source>
        <dbReference type="ARBA" id="ARBA00022801"/>
    </source>
</evidence>
<comment type="catalytic activity">
    <reaction evidence="1 7">
        <text>alpha,alpha-trehalose + H2O = alpha-D-glucose + beta-D-glucose</text>
        <dbReference type="Rhea" id="RHEA:32675"/>
        <dbReference type="ChEBI" id="CHEBI:15377"/>
        <dbReference type="ChEBI" id="CHEBI:15903"/>
        <dbReference type="ChEBI" id="CHEBI:16551"/>
        <dbReference type="ChEBI" id="CHEBI:17925"/>
        <dbReference type="EC" id="3.2.1.28"/>
    </reaction>
</comment>
<dbReference type="Gene3D" id="1.50.10.10">
    <property type="match status" value="1"/>
</dbReference>
<dbReference type="EC" id="3.2.1.28" evidence="3 7"/>
<accession>A0A1D8I2M1</accession>
<dbReference type="InterPro" id="IPR018232">
    <property type="entry name" value="Glyco_hydro_37_CS"/>
</dbReference>
<gene>
    <name evidence="9" type="primary">Tre1a</name>
</gene>
<name>A0A1D8I2M1_LEPDE</name>
<dbReference type="EMBL" id="KU756284">
    <property type="protein sequence ID" value="AOT99587.1"/>
    <property type="molecule type" value="mRNA"/>
</dbReference>
<feature type="chain" id="PRO_5009107738" description="Trehalase" evidence="8">
    <location>
        <begin position="20"/>
        <end position="559"/>
    </location>
</feature>
<evidence type="ECO:0000256" key="6">
    <source>
        <dbReference type="ARBA" id="ARBA00023295"/>
    </source>
</evidence>
<evidence type="ECO:0000256" key="4">
    <source>
        <dbReference type="ARBA" id="ARBA00019905"/>
    </source>
</evidence>
<dbReference type="PANTHER" id="PTHR23403:SF1">
    <property type="entry name" value="TREHALASE"/>
    <property type="match status" value="1"/>
</dbReference>
<dbReference type="SUPFAM" id="SSF48208">
    <property type="entry name" value="Six-hairpin glycosidases"/>
    <property type="match status" value="1"/>
</dbReference>
<dbReference type="InterPro" id="IPR001661">
    <property type="entry name" value="Glyco_hydro_37"/>
</dbReference>
<dbReference type="PANTHER" id="PTHR23403">
    <property type="entry name" value="TREHALASE"/>
    <property type="match status" value="1"/>
</dbReference>
<keyword evidence="5 7" id="KW-0378">Hydrolase</keyword>
<dbReference type="PROSITE" id="PS00928">
    <property type="entry name" value="TREHALASE_2"/>
    <property type="match status" value="1"/>
</dbReference>
<evidence type="ECO:0000313" key="9">
    <source>
        <dbReference type="EMBL" id="AOT99587.1"/>
    </source>
</evidence>
<proteinExistence type="evidence at transcript level"/>
<dbReference type="PRINTS" id="PR00744">
    <property type="entry name" value="GLHYDRLASE37"/>
</dbReference>
<dbReference type="GO" id="GO:0004555">
    <property type="term" value="F:alpha,alpha-trehalase activity"/>
    <property type="evidence" value="ECO:0007669"/>
    <property type="project" value="UniProtKB-EC"/>
</dbReference>
<keyword evidence="8" id="KW-0732">Signal</keyword>
<dbReference type="GO" id="GO:0005993">
    <property type="term" value="P:trehalose catabolic process"/>
    <property type="evidence" value="ECO:0007669"/>
    <property type="project" value="TreeGrafter"/>
</dbReference>
<dbReference type="AlphaFoldDB" id="A0A1D8I2M1"/>
<keyword evidence="6 7" id="KW-0326">Glycosidase</keyword>
<evidence type="ECO:0000256" key="3">
    <source>
        <dbReference type="ARBA" id="ARBA00012757"/>
    </source>
</evidence>
<reference evidence="9" key="1">
    <citation type="submission" date="2016-02" db="EMBL/GenBank/DDBJ databases">
        <title>Gene cloning and hormonal stimulation of putative trehalase genes in the Colorado potato beetle.</title>
        <authorList>
            <person name="Shi J.-F."/>
        </authorList>
    </citation>
    <scope>NUCLEOTIDE SEQUENCE</scope>
</reference>
<evidence type="ECO:0000256" key="1">
    <source>
        <dbReference type="ARBA" id="ARBA00001576"/>
    </source>
</evidence>
<dbReference type="OrthoDB" id="3542292at2759"/>
<organism evidence="9">
    <name type="scientific">Leptinotarsa decemlineata</name>
    <name type="common">Colorado potato beetle</name>
    <name type="synonym">Doryphora decemlineata</name>
    <dbReference type="NCBI Taxonomy" id="7539"/>
    <lineage>
        <taxon>Eukaryota</taxon>
        <taxon>Metazoa</taxon>
        <taxon>Ecdysozoa</taxon>
        <taxon>Arthropoda</taxon>
        <taxon>Hexapoda</taxon>
        <taxon>Insecta</taxon>
        <taxon>Pterygota</taxon>
        <taxon>Neoptera</taxon>
        <taxon>Endopterygota</taxon>
        <taxon>Coleoptera</taxon>
        <taxon>Polyphaga</taxon>
        <taxon>Cucujiformia</taxon>
        <taxon>Chrysomeloidea</taxon>
        <taxon>Chrysomelidae</taxon>
        <taxon>Chrysomelinae</taxon>
        <taxon>Doryphorini</taxon>
        <taxon>Leptinotarsa</taxon>
    </lineage>
</organism>
<evidence type="ECO:0000256" key="8">
    <source>
        <dbReference type="SAM" id="SignalP"/>
    </source>
</evidence>
<dbReference type="PROSITE" id="PS00927">
    <property type="entry name" value="TREHALASE_1"/>
    <property type="match status" value="1"/>
</dbReference>